<proteinExistence type="predicted"/>
<keyword evidence="3" id="KW-1185">Reference proteome</keyword>
<organism evidence="2 3">
    <name type="scientific">Flavobacterium nackdongense</name>
    <dbReference type="NCBI Taxonomy" id="2547394"/>
    <lineage>
        <taxon>Bacteria</taxon>
        <taxon>Pseudomonadati</taxon>
        <taxon>Bacteroidota</taxon>
        <taxon>Flavobacteriia</taxon>
        <taxon>Flavobacteriales</taxon>
        <taxon>Flavobacteriaceae</taxon>
        <taxon>Flavobacterium</taxon>
    </lineage>
</organism>
<evidence type="ECO:0000259" key="1">
    <source>
        <dbReference type="Pfam" id="PF03372"/>
    </source>
</evidence>
<dbReference type="GO" id="GO:0004519">
    <property type="term" value="F:endonuclease activity"/>
    <property type="evidence" value="ECO:0007669"/>
    <property type="project" value="UniProtKB-KW"/>
</dbReference>
<name>A0A4P6Y591_9FLAO</name>
<evidence type="ECO:0000313" key="2">
    <source>
        <dbReference type="EMBL" id="QBN17256.1"/>
    </source>
</evidence>
<dbReference type="Gene3D" id="3.60.10.10">
    <property type="entry name" value="Endonuclease/exonuclease/phosphatase"/>
    <property type="match status" value="1"/>
</dbReference>
<keyword evidence="2" id="KW-0378">Hydrolase</keyword>
<reference evidence="3" key="1">
    <citation type="submission" date="2019-03" db="EMBL/GenBank/DDBJ databases">
        <title>Flavobacterium sp.</title>
        <authorList>
            <person name="Kim H."/>
        </authorList>
    </citation>
    <scope>NUCLEOTIDE SEQUENCE [LARGE SCALE GENOMIC DNA]</scope>
    <source>
        <strain evidence="3">GS13</strain>
    </source>
</reference>
<dbReference type="AlphaFoldDB" id="A0A4P6Y591"/>
<gene>
    <name evidence="2" type="ORF">E1750_00025</name>
</gene>
<feature type="domain" description="Endonuclease/exonuclease/phosphatase" evidence="1">
    <location>
        <begin position="4"/>
        <end position="212"/>
    </location>
</feature>
<keyword evidence="2" id="KW-0255">Endonuclease</keyword>
<dbReference type="OrthoDB" id="2079671at2"/>
<dbReference type="InterPro" id="IPR005135">
    <property type="entry name" value="Endo/exonuclease/phosphatase"/>
</dbReference>
<evidence type="ECO:0000313" key="3">
    <source>
        <dbReference type="Proteomes" id="UP000291124"/>
    </source>
</evidence>
<dbReference type="GO" id="GO:0004527">
    <property type="term" value="F:exonuclease activity"/>
    <property type="evidence" value="ECO:0007669"/>
    <property type="project" value="UniProtKB-KW"/>
</dbReference>
<keyword evidence="2" id="KW-0269">Exonuclease</keyword>
<dbReference type="SUPFAM" id="SSF56219">
    <property type="entry name" value="DNase I-like"/>
    <property type="match status" value="1"/>
</dbReference>
<dbReference type="RefSeq" id="WP_133274788.1">
    <property type="nucleotide sequence ID" value="NZ_CP037933.1"/>
</dbReference>
<dbReference type="Pfam" id="PF03372">
    <property type="entry name" value="Exo_endo_phos"/>
    <property type="match status" value="1"/>
</dbReference>
<protein>
    <submittedName>
        <fullName evidence="2">Endonuclease/exonuclease/phosphatase family protein</fullName>
    </submittedName>
</protein>
<dbReference type="EMBL" id="CP037933">
    <property type="protein sequence ID" value="QBN17256.1"/>
    <property type="molecule type" value="Genomic_DNA"/>
</dbReference>
<dbReference type="InterPro" id="IPR036691">
    <property type="entry name" value="Endo/exonu/phosph_ase_sf"/>
</dbReference>
<dbReference type="KEGG" id="fnk:E1750_00025"/>
<keyword evidence="2" id="KW-0540">Nuclease</keyword>
<dbReference type="Proteomes" id="UP000291124">
    <property type="component" value="Chromosome"/>
</dbReference>
<sequence>MTIATWNLERLKYSKETANIIAILENLNADILVLTEYDERVNLKNYPFQIATKSLSEIQPAYYMPSEKRVKIYSKYEIVNQFQTYDEYTSCCAEIKTEKGNLLVYGTIIGIFGNRNENFKTDLPKQIIDFNTLSKNQNICIIGDYNLSFSDNYYFTNRGRKELNNSFLENKITNLTHHLPETIDHIAISQEFIGNAKIETHEWNLEKKLSDHKGISIQIDYSL</sequence>
<accession>A0A4P6Y591</accession>